<evidence type="ECO:0000313" key="1">
    <source>
        <dbReference type="EMBL" id="KAJ8644041.1"/>
    </source>
</evidence>
<sequence length="94" mass="10864">MFSASLKRIWFLSFRLKFRVGHDCLIEEDTQISVQFEQQKTVIVGFASNSPITTVVHNLDWLEEISQTAFVAKGEKEIGAARKFRIDLSERDRC</sequence>
<organism evidence="1 2">
    <name type="scientific">Persea americana</name>
    <name type="common">Avocado</name>
    <dbReference type="NCBI Taxonomy" id="3435"/>
    <lineage>
        <taxon>Eukaryota</taxon>
        <taxon>Viridiplantae</taxon>
        <taxon>Streptophyta</taxon>
        <taxon>Embryophyta</taxon>
        <taxon>Tracheophyta</taxon>
        <taxon>Spermatophyta</taxon>
        <taxon>Magnoliopsida</taxon>
        <taxon>Magnoliidae</taxon>
        <taxon>Laurales</taxon>
        <taxon>Lauraceae</taxon>
        <taxon>Persea</taxon>
    </lineage>
</organism>
<protein>
    <submittedName>
        <fullName evidence="1">Uncharacterized protein</fullName>
    </submittedName>
</protein>
<keyword evidence="2" id="KW-1185">Reference proteome</keyword>
<evidence type="ECO:0000313" key="2">
    <source>
        <dbReference type="Proteomes" id="UP001234297"/>
    </source>
</evidence>
<dbReference type="EMBL" id="CM056810">
    <property type="protein sequence ID" value="KAJ8644041.1"/>
    <property type="molecule type" value="Genomic_DNA"/>
</dbReference>
<proteinExistence type="predicted"/>
<comment type="caution">
    <text evidence="1">The sequence shown here is derived from an EMBL/GenBank/DDBJ whole genome shotgun (WGS) entry which is preliminary data.</text>
</comment>
<gene>
    <name evidence="1" type="ORF">MRB53_005789</name>
</gene>
<accession>A0ACC2MEH5</accession>
<reference evidence="1 2" key="1">
    <citation type="journal article" date="2022" name="Hortic Res">
        <title>A haplotype resolved chromosomal level avocado genome allows analysis of novel avocado genes.</title>
        <authorList>
            <person name="Nath O."/>
            <person name="Fletcher S.J."/>
            <person name="Hayward A."/>
            <person name="Shaw L.M."/>
            <person name="Masouleh A.K."/>
            <person name="Furtado A."/>
            <person name="Henry R.J."/>
            <person name="Mitter N."/>
        </authorList>
    </citation>
    <scope>NUCLEOTIDE SEQUENCE [LARGE SCALE GENOMIC DNA]</scope>
    <source>
        <strain evidence="2">cv. Hass</strain>
    </source>
</reference>
<dbReference type="Proteomes" id="UP001234297">
    <property type="component" value="Chromosome 2"/>
</dbReference>
<name>A0ACC2MEH5_PERAE</name>